<reference evidence="2 3" key="1">
    <citation type="submission" date="2019-02" db="EMBL/GenBank/DDBJ databases">
        <title>Deep-cultivation of Planctomycetes and their phenomic and genomic characterization uncovers novel biology.</title>
        <authorList>
            <person name="Wiegand S."/>
            <person name="Jogler M."/>
            <person name="Boedeker C."/>
            <person name="Pinto D."/>
            <person name="Vollmers J."/>
            <person name="Rivas-Marin E."/>
            <person name="Kohn T."/>
            <person name="Peeters S.H."/>
            <person name="Heuer A."/>
            <person name="Rast P."/>
            <person name="Oberbeckmann S."/>
            <person name="Bunk B."/>
            <person name="Jeske O."/>
            <person name="Meyerdierks A."/>
            <person name="Storesund J.E."/>
            <person name="Kallscheuer N."/>
            <person name="Luecker S."/>
            <person name="Lage O.M."/>
            <person name="Pohl T."/>
            <person name="Merkel B.J."/>
            <person name="Hornburger P."/>
            <person name="Mueller R.-W."/>
            <person name="Bruemmer F."/>
            <person name="Labrenz M."/>
            <person name="Spormann A.M."/>
            <person name="Op Den Camp H."/>
            <person name="Overmann J."/>
            <person name="Amann R."/>
            <person name="Jetten M.S.M."/>
            <person name="Mascher T."/>
            <person name="Medema M.H."/>
            <person name="Devos D.P."/>
            <person name="Kaster A.-K."/>
            <person name="Ovreas L."/>
            <person name="Rohde M."/>
            <person name="Galperin M.Y."/>
            <person name="Jogler C."/>
        </authorList>
    </citation>
    <scope>NUCLEOTIDE SEQUENCE [LARGE SCALE GENOMIC DNA]</scope>
    <source>
        <strain evidence="2 3">CA13</strain>
    </source>
</reference>
<dbReference type="Proteomes" id="UP000315010">
    <property type="component" value="Unassembled WGS sequence"/>
</dbReference>
<dbReference type="InterPro" id="IPR001173">
    <property type="entry name" value="Glyco_trans_2-like"/>
</dbReference>
<keyword evidence="2" id="KW-0808">Transferase</keyword>
<dbReference type="Pfam" id="PF00535">
    <property type="entry name" value="Glycos_transf_2"/>
    <property type="match status" value="1"/>
</dbReference>
<sequence length="716" mass="83484">MTLPNRKLPLSLVVPTHGRVELLEQTIDSIRQQTLSNFELVITDDSQEGKDREIIAGFVREYSQKTNREVKYVFTKPCLGQSANTNQGLQAAKGKLVRILHSDDLLCKEGLQWEVEQFAQYPSMQLLFSDCIPFESETNLRFDRTPKLRLVSAAEHFRACLSHQTALPSGMVLRSDLLNRVGGMREDWRFLCDWDFFARSLLELATTNQYIGYATAGTYGWRVHPDSTTGHYWRHHFLEHQELMETWTRELPQVADLFVDSIDFNHFINKGHSYRYQRLWQDVEKLFTKDRISALPWLTQVTMQKPFRKIARKWARRFVKSRIRNRLRRSSKVTTNSAENELANPVEWETKKQDNLVITPMYEDTGVTADTVIAQYDNTFNLWSLRDQLANAQHIHLRHPNFNRFYQRTLVEVLKHLSPGKKLTLSFHDNDLMTWFGLKALVRHHFADCFTLVSQSQSPSEGTRRGFSFWDITYRCDKPVPAHYRDPHSGFSLGILTLGNRNEQVQQMIDSIHENCQSKFEILMMVPKTLDAFAGQANVRQIEFTDEDAYGWITRKKNILCMQAKYSDIVISHDRFKFTKQFFDRFDDWGYAYGIAAARISLPDGSRALDWGVVRGENVTWCPGGLLNYRDYSAGSYVPGGITMIRKRFWENCQWDESLYWNEHEDVELCRRAQREGAIIYQFPGKVVTATDRWVDENPIIPFNDRVDLGFIRDAA</sequence>
<gene>
    <name evidence="2" type="primary">pglI</name>
    <name evidence="2" type="ORF">CA13_41680</name>
</gene>
<dbReference type="PANTHER" id="PTHR22916:SF3">
    <property type="entry name" value="UDP-GLCNAC:BETAGAL BETA-1,3-N-ACETYLGLUCOSAMINYLTRANSFERASE-LIKE PROTEIN 1"/>
    <property type="match status" value="1"/>
</dbReference>
<dbReference type="GO" id="GO:0016758">
    <property type="term" value="F:hexosyltransferase activity"/>
    <property type="evidence" value="ECO:0007669"/>
    <property type="project" value="UniProtKB-ARBA"/>
</dbReference>
<dbReference type="AlphaFoldDB" id="A0A5C5Z667"/>
<dbReference type="EMBL" id="SJPJ01000001">
    <property type="protein sequence ID" value="TWT82705.1"/>
    <property type="molecule type" value="Genomic_DNA"/>
</dbReference>
<evidence type="ECO:0000313" key="3">
    <source>
        <dbReference type="Proteomes" id="UP000315010"/>
    </source>
</evidence>
<dbReference type="EC" id="2.4.1.293" evidence="2"/>
<evidence type="ECO:0000313" key="2">
    <source>
        <dbReference type="EMBL" id="TWT82705.1"/>
    </source>
</evidence>
<keyword evidence="2" id="KW-0328">Glycosyltransferase</keyword>
<name>A0A5C5Z667_9BACT</name>
<proteinExistence type="predicted"/>
<organism evidence="2 3">
    <name type="scientific">Novipirellula herctigrandis</name>
    <dbReference type="NCBI Taxonomy" id="2527986"/>
    <lineage>
        <taxon>Bacteria</taxon>
        <taxon>Pseudomonadati</taxon>
        <taxon>Planctomycetota</taxon>
        <taxon>Planctomycetia</taxon>
        <taxon>Pirellulales</taxon>
        <taxon>Pirellulaceae</taxon>
        <taxon>Novipirellula</taxon>
    </lineage>
</organism>
<comment type="caution">
    <text evidence="2">The sequence shown here is derived from an EMBL/GenBank/DDBJ whole genome shotgun (WGS) entry which is preliminary data.</text>
</comment>
<keyword evidence="3" id="KW-1185">Reference proteome</keyword>
<dbReference type="OrthoDB" id="9772170at2"/>
<evidence type="ECO:0000259" key="1">
    <source>
        <dbReference type="Pfam" id="PF00535"/>
    </source>
</evidence>
<accession>A0A5C5Z667</accession>
<protein>
    <submittedName>
        <fullName evidence="2">GalNAc(5)-diNAcBac-PP-undecaprenol beta-1,3-glucosyltransferase</fullName>
        <ecNumber evidence="2">2.4.1.293</ecNumber>
    </submittedName>
</protein>
<dbReference type="Gene3D" id="3.90.550.10">
    <property type="entry name" value="Spore Coat Polysaccharide Biosynthesis Protein SpsA, Chain A"/>
    <property type="match status" value="1"/>
</dbReference>
<dbReference type="RefSeq" id="WP_146399376.1">
    <property type="nucleotide sequence ID" value="NZ_SJPJ01000001.1"/>
</dbReference>
<feature type="domain" description="Glycosyltransferase 2-like" evidence="1">
    <location>
        <begin position="11"/>
        <end position="120"/>
    </location>
</feature>
<dbReference type="PANTHER" id="PTHR22916">
    <property type="entry name" value="GLYCOSYLTRANSFERASE"/>
    <property type="match status" value="1"/>
</dbReference>
<dbReference type="SUPFAM" id="SSF53448">
    <property type="entry name" value="Nucleotide-diphospho-sugar transferases"/>
    <property type="match status" value="2"/>
</dbReference>
<dbReference type="InterPro" id="IPR029044">
    <property type="entry name" value="Nucleotide-diphossugar_trans"/>
</dbReference>